<keyword evidence="2" id="KW-1185">Reference proteome</keyword>
<evidence type="ECO:0000313" key="2">
    <source>
        <dbReference type="Proteomes" id="UP001061302"/>
    </source>
</evidence>
<organism evidence="1 2">
    <name type="scientific">Chitiniphilus purpureus</name>
    <dbReference type="NCBI Taxonomy" id="2981137"/>
    <lineage>
        <taxon>Bacteria</taxon>
        <taxon>Pseudomonadati</taxon>
        <taxon>Pseudomonadota</taxon>
        <taxon>Betaproteobacteria</taxon>
        <taxon>Neisseriales</taxon>
        <taxon>Chitinibacteraceae</taxon>
        <taxon>Chitiniphilus</taxon>
    </lineage>
</organism>
<evidence type="ECO:0000313" key="1">
    <source>
        <dbReference type="EMBL" id="UXY15251.1"/>
    </source>
</evidence>
<accession>A0ABY6DP42</accession>
<dbReference type="RefSeq" id="WP_263124656.1">
    <property type="nucleotide sequence ID" value="NZ_CP106753.1"/>
</dbReference>
<dbReference type="Proteomes" id="UP001061302">
    <property type="component" value="Chromosome"/>
</dbReference>
<sequence length="468" mass="50895">MSLSTLLLMDDHSITLLQWVNGAWHDRRFATDADALDSLITTLVCHRWDVGVLVDLDCESVVHEPLPRLSWLDRRALCRRKAAQHWPQTAHRHIGPCRLHAGRHVALLSALIQPAPLDALLDRLTTAGIAISGVWSLPLLISALVTGCPAHSLLFCVGQDGRLRQSHLVHGQLQFSRRLQRETRPPADTADALAAVLDEETRLAQRHLAGTAQLPSREALTVVILGTGEAMPATAGALNRHWASDGALHAVALSLPVGDVAAAVADRLRLRPPPSHYGTSRQLRRGMLRRRIATIRLIAASLLLAASLQAWHLQRAGAALAHAAAGLSVTVGDVRRQTAALQQGLPIGQPVAASQLAAIRTLDARYLAPWPRQLADMQRLSQALLRYPALQIERYGWEHQLPAAAGEPHLVRWTLTGTDPQAASGGITLEHLADELARWPGAAPGITLQRTGQGTFTLHWTTRPEQAR</sequence>
<protein>
    <recommendedName>
        <fullName evidence="3">PilN domain-containing protein</fullName>
    </recommendedName>
</protein>
<name>A0ABY6DP42_9NEIS</name>
<reference evidence="1" key="1">
    <citation type="submission" date="2022-10" db="EMBL/GenBank/DDBJ databases">
        <title>Chitiniphilus purpureus sp. nov., a novel chitin-degrading bacterium isolated from crawfish pond sediment.</title>
        <authorList>
            <person name="Li K."/>
        </authorList>
    </citation>
    <scope>NUCLEOTIDE SEQUENCE</scope>
    <source>
        <strain evidence="1">CD1</strain>
    </source>
</reference>
<evidence type="ECO:0008006" key="3">
    <source>
        <dbReference type="Google" id="ProtNLM"/>
    </source>
</evidence>
<proteinExistence type="predicted"/>
<dbReference type="EMBL" id="CP106753">
    <property type="protein sequence ID" value="UXY15251.1"/>
    <property type="molecule type" value="Genomic_DNA"/>
</dbReference>
<gene>
    <name evidence="1" type="ORF">N8I74_18360</name>
</gene>